<dbReference type="InterPro" id="IPR021259">
    <property type="entry name" value="DUF2817"/>
</dbReference>
<dbReference type="AlphaFoldDB" id="A0A1U7JJN3"/>
<evidence type="ECO:0008006" key="3">
    <source>
        <dbReference type="Google" id="ProtNLM"/>
    </source>
</evidence>
<comment type="caution">
    <text evidence="1">The sequence shown here is derived from an EMBL/GenBank/DDBJ whole genome shotgun (WGS) entry which is preliminary data.</text>
</comment>
<dbReference type="Gene3D" id="3.40.630.10">
    <property type="entry name" value="Zn peptidases"/>
    <property type="match status" value="1"/>
</dbReference>
<dbReference type="Pfam" id="PF10994">
    <property type="entry name" value="DUF2817"/>
    <property type="match status" value="1"/>
</dbReference>
<organism evidence="1 2">
    <name type="scientific">Pseudovibrio exalbescens</name>
    <dbReference type="NCBI Taxonomy" id="197461"/>
    <lineage>
        <taxon>Bacteria</taxon>
        <taxon>Pseudomonadati</taxon>
        <taxon>Pseudomonadota</taxon>
        <taxon>Alphaproteobacteria</taxon>
        <taxon>Hyphomicrobiales</taxon>
        <taxon>Stappiaceae</taxon>
        <taxon>Pseudovibrio</taxon>
    </lineage>
</organism>
<dbReference type="STRING" id="197461.A3843_05480"/>
<keyword evidence="2" id="KW-1185">Reference proteome</keyword>
<dbReference type="Proteomes" id="UP000185783">
    <property type="component" value="Unassembled WGS sequence"/>
</dbReference>
<dbReference type="EMBL" id="LVVZ01000009">
    <property type="protein sequence ID" value="OKL44956.1"/>
    <property type="molecule type" value="Genomic_DNA"/>
</dbReference>
<dbReference type="SUPFAM" id="SSF53187">
    <property type="entry name" value="Zn-dependent exopeptidases"/>
    <property type="match status" value="1"/>
</dbReference>
<accession>A0A1U7JJN3</accession>
<evidence type="ECO:0000313" key="1">
    <source>
        <dbReference type="EMBL" id="OKL44956.1"/>
    </source>
</evidence>
<reference evidence="1 2" key="1">
    <citation type="submission" date="2016-03" db="EMBL/GenBank/DDBJ databases">
        <title>Genome sequence of Nesiotobacter sp. nov., a moderately halophilic alphaproteobacterium isolated from the Yellow Sea, China.</title>
        <authorList>
            <person name="Zhang G."/>
            <person name="Zhang R."/>
        </authorList>
    </citation>
    <scope>NUCLEOTIDE SEQUENCE [LARGE SCALE GENOMIC DNA]</scope>
    <source>
        <strain evidence="1 2">WB1-6</strain>
    </source>
</reference>
<proteinExistence type="predicted"/>
<sequence>MLHSSWFSKDYFEAQSRFDAACAAKGLAVTAVPCEGLTSLSGPVQTLVATLGPDTARKRLFIMSGVHGTELTAGSGLQLYLLHKYAEERLRTVQIVFIHAINPAGAVLMTRTDETNVDPNRNYRDFSAPLPPNPDYAALHEAICIDAISGPERERQEAPLIDYVEKHGLAALTQKVLKGQHSHPMGLFYGGTQRTEPSRQLSAILESFAAQTDHAAMIDLHTGLGNEGDLELINFHKPQDPNSPSSLVEGLMINAMDELPLKAPARKYIFEFGTKPFWHVLEAHRRDNWLKRHPYVAEATARAIKEYLKNALFISSEAWCAHVVSQTRDTTDKILAELNAAVAS</sequence>
<name>A0A1U7JJN3_9HYPH</name>
<evidence type="ECO:0000313" key="2">
    <source>
        <dbReference type="Proteomes" id="UP000185783"/>
    </source>
</evidence>
<gene>
    <name evidence="1" type="ORF">A3843_05480</name>
</gene>
<dbReference type="CDD" id="cd06233">
    <property type="entry name" value="M14-like"/>
    <property type="match status" value="1"/>
</dbReference>
<protein>
    <recommendedName>
        <fullName evidence="3">DUF2817 domain-containing protein</fullName>
    </recommendedName>
</protein>
<dbReference type="RefSeq" id="WP_028482201.1">
    <property type="nucleotide sequence ID" value="NZ_LVVZ01000009.1"/>
</dbReference>